<dbReference type="RefSeq" id="WP_051849874.1">
    <property type="nucleotide sequence ID" value="NZ_CP051006.1"/>
</dbReference>
<proteinExistence type="predicted"/>
<feature type="transmembrane region" description="Helical" evidence="2">
    <location>
        <begin position="148"/>
        <end position="170"/>
    </location>
</feature>
<feature type="region of interest" description="Disordered" evidence="1">
    <location>
        <begin position="1"/>
        <end position="28"/>
    </location>
</feature>
<evidence type="ECO:0000313" key="3">
    <source>
        <dbReference type="EMBL" id="QNT95391.1"/>
    </source>
</evidence>
<dbReference type="EMBL" id="CP051006">
    <property type="protein sequence ID" value="QNT95391.1"/>
    <property type="molecule type" value="Genomic_DNA"/>
</dbReference>
<dbReference type="Proteomes" id="UP000516422">
    <property type="component" value="Chromosome"/>
</dbReference>
<organism evidence="3 4">
    <name type="scientific">Streptomyces griseofuscus</name>
    <dbReference type="NCBI Taxonomy" id="146922"/>
    <lineage>
        <taxon>Bacteria</taxon>
        <taxon>Bacillati</taxon>
        <taxon>Actinomycetota</taxon>
        <taxon>Actinomycetes</taxon>
        <taxon>Kitasatosporales</taxon>
        <taxon>Streptomycetaceae</taxon>
        <taxon>Streptomyces</taxon>
    </lineage>
</organism>
<feature type="region of interest" description="Disordered" evidence="1">
    <location>
        <begin position="59"/>
        <end position="141"/>
    </location>
</feature>
<dbReference type="KEGG" id="sgf:HEP81_05130"/>
<keyword evidence="2" id="KW-1133">Transmembrane helix</keyword>
<dbReference type="GeneID" id="91464677"/>
<name>A0A7H1Q511_9ACTN</name>
<evidence type="ECO:0000313" key="4">
    <source>
        <dbReference type="Proteomes" id="UP000516422"/>
    </source>
</evidence>
<evidence type="ECO:0000256" key="2">
    <source>
        <dbReference type="SAM" id="Phobius"/>
    </source>
</evidence>
<keyword evidence="2" id="KW-0812">Transmembrane</keyword>
<keyword evidence="2" id="KW-0472">Membrane</keyword>
<dbReference type="AlphaFoldDB" id="A0A7H1Q511"/>
<reference evidence="3 4" key="1">
    <citation type="submission" date="2020-04" db="EMBL/GenBank/DDBJ databases">
        <title>Characterization and engineering of Streptomyces griseofuscus DSM40191 as a potential heterologous host for expression of BGCs.</title>
        <authorList>
            <person name="Gren T."/>
            <person name="Whitford C.M."/>
            <person name="Mohite O.S."/>
            <person name="Joergensen T.S."/>
            <person name="Nielsen J.B."/>
            <person name="Lee S.Y."/>
            <person name="Weber T."/>
        </authorList>
    </citation>
    <scope>NUCLEOTIDE SEQUENCE [LARGE SCALE GENOMIC DNA]</scope>
    <source>
        <strain evidence="3 4">DSM 40191</strain>
    </source>
</reference>
<protein>
    <submittedName>
        <fullName evidence="3">Uncharacterized protein</fullName>
    </submittedName>
</protein>
<feature type="region of interest" description="Disordered" evidence="1">
    <location>
        <begin position="179"/>
        <end position="202"/>
    </location>
</feature>
<feature type="compositionally biased region" description="Basic and acidic residues" evidence="1">
    <location>
        <begin position="1"/>
        <end position="10"/>
    </location>
</feature>
<accession>A0A7H1Q511</accession>
<feature type="compositionally biased region" description="Gly residues" evidence="1">
    <location>
        <begin position="193"/>
        <end position="202"/>
    </location>
</feature>
<evidence type="ECO:0000256" key="1">
    <source>
        <dbReference type="SAM" id="MobiDB-lite"/>
    </source>
</evidence>
<gene>
    <name evidence="3" type="ORF">HEP81_05130</name>
</gene>
<sequence length="297" mass="29811">MSTGDERYDGGGDGLDALMAAITGEPLPEEARRDPAFLAEHRAAQADLAALRAGLERLATALDPPPAPRCSEGARGTARPATDGPHPSTIHAPQAMRRGGGGDSPSAPARPVPTGKPLPTAHPVRPAHPARPAPPAGRDRRARRPLRIALGSLGVAAALSLVAGIGWLGAHPGGGVSADGAGQGGKAARPGEKAGGQDGRGPGCAVTVVEGTVTEVEPQGTGHRVTVAVVRSYEPARGPAGVGFLLGGDARPAPHQGQHVLVEIGHGGREASRWTVGDAAVAAERARIEAACTDPGR</sequence>